<organism evidence="1 2">
    <name type="scientific">Clostridium diolis</name>
    <dbReference type="NCBI Taxonomy" id="223919"/>
    <lineage>
        <taxon>Bacteria</taxon>
        <taxon>Bacillati</taxon>
        <taxon>Bacillota</taxon>
        <taxon>Clostridia</taxon>
        <taxon>Eubacteriales</taxon>
        <taxon>Clostridiaceae</taxon>
        <taxon>Clostridium</taxon>
    </lineage>
</organism>
<dbReference type="EMBL" id="BJLA01000024">
    <property type="protein sequence ID" value="GEA33593.1"/>
    <property type="molecule type" value="Genomic_DNA"/>
</dbReference>
<evidence type="ECO:0000313" key="2">
    <source>
        <dbReference type="Proteomes" id="UP000325212"/>
    </source>
</evidence>
<sequence length="50" mass="6397">MRKEVEIQEKDLTKVVEKYHYIHMKIERILRKFRKFKLYNICYNFNKSML</sequence>
<comment type="caution">
    <text evidence="1">The sequence shown here is derived from an EMBL/GenBank/DDBJ whole genome shotgun (WGS) entry which is preliminary data.</text>
</comment>
<gene>
    <name evidence="1" type="ORF">CDIOL_45160</name>
</gene>
<evidence type="ECO:0000313" key="1">
    <source>
        <dbReference type="EMBL" id="GEA33593.1"/>
    </source>
</evidence>
<reference evidence="1 2" key="1">
    <citation type="submission" date="2019-06" db="EMBL/GenBank/DDBJ databases">
        <title>Draft genome sequence of Clostridium diolis DSM 15410.</title>
        <authorList>
            <person name="Kobayashi H."/>
            <person name="Tanizawa Y."/>
            <person name="Tohno M."/>
        </authorList>
    </citation>
    <scope>NUCLEOTIDE SEQUENCE [LARGE SCALE GENOMIC DNA]</scope>
    <source>
        <strain evidence="1 2">DSM 15410</strain>
    </source>
</reference>
<accession>A0AAV3W7H5</accession>
<dbReference type="Proteomes" id="UP000325212">
    <property type="component" value="Unassembled WGS sequence"/>
</dbReference>
<protein>
    <submittedName>
        <fullName evidence="1">Uncharacterized protein</fullName>
    </submittedName>
</protein>
<keyword evidence="2" id="KW-1185">Reference proteome</keyword>
<dbReference type="AlphaFoldDB" id="A0AAV3W7H5"/>
<proteinExistence type="predicted"/>
<name>A0AAV3W7H5_9CLOT</name>